<dbReference type="AlphaFoldDB" id="A0A1Q9D3K7"/>
<name>A0A1Q9D3K7_SYMMI</name>
<evidence type="ECO:0000313" key="2">
    <source>
        <dbReference type="Proteomes" id="UP000186817"/>
    </source>
</evidence>
<evidence type="ECO:0000313" key="1">
    <source>
        <dbReference type="EMBL" id="OLP89773.1"/>
    </source>
</evidence>
<accession>A0A1Q9D3K7</accession>
<organism evidence="1 2">
    <name type="scientific">Symbiodinium microadriaticum</name>
    <name type="common">Dinoflagellate</name>
    <name type="synonym">Zooxanthella microadriatica</name>
    <dbReference type="NCBI Taxonomy" id="2951"/>
    <lineage>
        <taxon>Eukaryota</taxon>
        <taxon>Sar</taxon>
        <taxon>Alveolata</taxon>
        <taxon>Dinophyceae</taxon>
        <taxon>Suessiales</taxon>
        <taxon>Symbiodiniaceae</taxon>
        <taxon>Symbiodinium</taxon>
    </lineage>
</organism>
<dbReference type="Proteomes" id="UP000186817">
    <property type="component" value="Unassembled WGS sequence"/>
</dbReference>
<comment type="caution">
    <text evidence="1">The sequence shown here is derived from an EMBL/GenBank/DDBJ whole genome shotgun (WGS) entry which is preliminary data.</text>
</comment>
<proteinExistence type="predicted"/>
<keyword evidence="2" id="KW-1185">Reference proteome</keyword>
<dbReference type="EMBL" id="LSRX01000745">
    <property type="protein sequence ID" value="OLP89773.1"/>
    <property type="molecule type" value="Genomic_DNA"/>
</dbReference>
<dbReference type="OrthoDB" id="411388at2759"/>
<gene>
    <name evidence="1" type="primary">TBA</name>
    <name evidence="1" type="ORF">AK812_SmicGene28723</name>
</gene>
<sequence length="225" mass="24502">METETDALLSEHIAAVMMPMFVEHGLISLKALRLCLEHRTGLDLSGCRAHFRYLAERVMETITSSMVVGCGLGRLSADKLAELRNPYVGVWEPCLTRANCEVGRTSFSFQCDSDVLAPVPAQTLARGRILFHLLGDHCDEHEKPWCSQSGVQIDNACWEPLCLEYGIQPHTGGQLPSDNAVGGGDVLNASFDEIGVAKHQGSLLAAAQDLKWLVYAVLAREAPGQ</sequence>
<reference evidence="1 2" key="1">
    <citation type="submission" date="2016-02" db="EMBL/GenBank/DDBJ databases">
        <title>Genome analysis of coral dinoflagellate symbionts highlights evolutionary adaptations to a symbiotic lifestyle.</title>
        <authorList>
            <person name="Aranda M."/>
            <person name="Li Y."/>
            <person name="Liew Y.J."/>
            <person name="Baumgarten S."/>
            <person name="Simakov O."/>
            <person name="Wilson M."/>
            <person name="Piel J."/>
            <person name="Ashoor H."/>
            <person name="Bougouffa S."/>
            <person name="Bajic V.B."/>
            <person name="Ryu T."/>
            <person name="Ravasi T."/>
            <person name="Bayer T."/>
            <person name="Micklem G."/>
            <person name="Kim H."/>
            <person name="Bhak J."/>
            <person name="Lajeunesse T.C."/>
            <person name="Voolstra C.R."/>
        </authorList>
    </citation>
    <scope>NUCLEOTIDE SEQUENCE [LARGE SCALE GENOMIC DNA]</scope>
    <source>
        <strain evidence="1 2">CCMP2467</strain>
    </source>
</reference>
<protein>
    <submittedName>
        <fullName evidence="1">Tubulin alpha chain</fullName>
    </submittedName>
</protein>